<organism evidence="2 3">
    <name type="scientific">Erythroxylum novogranatense</name>
    <dbReference type="NCBI Taxonomy" id="1862640"/>
    <lineage>
        <taxon>Eukaryota</taxon>
        <taxon>Viridiplantae</taxon>
        <taxon>Streptophyta</taxon>
        <taxon>Embryophyta</taxon>
        <taxon>Tracheophyta</taxon>
        <taxon>Spermatophyta</taxon>
        <taxon>Magnoliopsida</taxon>
        <taxon>eudicotyledons</taxon>
        <taxon>Gunneridae</taxon>
        <taxon>Pentapetalae</taxon>
        <taxon>rosids</taxon>
        <taxon>fabids</taxon>
        <taxon>Malpighiales</taxon>
        <taxon>Erythroxylaceae</taxon>
        <taxon>Erythroxylum</taxon>
    </lineage>
</organism>
<feature type="region of interest" description="Disordered" evidence="1">
    <location>
        <begin position="44"/>
        <end position="82"/>
    </location>
</feature>
<sequence length="175" mass="19348">MPTHGAALALRGAENSTYDLPTSNLPPEFRLESSSRLQVPQLHHFHHHQDPRGSTNARVTLGHWHPNNQRATNQTSSTMRSQDPHFQELLSESIGSRGFYPSGGISYPSQHHDIPIQQVANWPSQVQSSAGATDLGSTNSRSQNSTVYDPMYETIGLPADPHLRVFVTRPNHGTL</sequence>
<gene>
    <name evidence="2" type="ORF">K2173_025620</name>
</gene>
<reference evidence="2 3" key="1">
    <citation type="submission" date="2021-09" db="EMBL/GenBank/DDBJ databases">
        <title>Genomic insights and catalytic innovation underlie evolution of tropane alkaloids biosynthesis.</title>
        <authorList>
            <person name="Wang Y.-J."/>
            <person name="Tian T."/>
            <person name="Huang J.-P."/>
            <person name="Huang S.-X."/>
        </authorList>
    </citation>
    <scope>NUCLEOTIDE SEQUENCE [LARGE SCALE GENOMIC DNA]</scope>
    <source>
        <strain evidence="2">KIB-2018</strain>
        <tissue evidence="2">Leaf</tissue>
    </source>
</reference>
<dbReference type="EMBL" id="JAIWQS010000010">
    <property type="protein sequence ID" value="KAJ8753629.1"/>
    <property type="molecule type" value="Genomic_DNA"/>
</dbReference>
<proteinExistence type="predicted"/>
<dbReference type="Proteomes" id="UP001159364">
    <property type="component" value="Linkage Group LG10"/>
</dbReference>
<dbReference type="AlphaFoldDB" id="A0AAV8SNV4"/>
<keyword evidence="3" id="KW-1185">Reference proteome</keyword>
<evidence type="ECO:0000313" key="2">
    <source>
        <dbReference type="EMBL" id="KAJ8753629.1"/>
    </source>
</evidence>
<evidence type="ECO:0000256" key="1">
    <source>
        <dbReference type="SAM" id="MobiDB-lite"/>
    </source>
</evidence>
<name>A0AAV8SNV4_9ROSI</name>
<evidence type="ECO:0000313" key="3">
    <source>
        <dbReference type="Proteomes" id="UP001159364"/>
    </source>
</evidence>
<feature type="compositionally biased region" description="Polar residues" evidence="1">
    <location>
        <begin position="66"/>
        <end position="81"/>
    </location>
</feature>
<protein>
    <submittedName>
        <fullName evidence="2">Uncharacterized protein</fullName>
    </submittedName>
</protein>
<feature type="compositionally biased region" description="Polar residues" evidence="1">
    <location>
        <begin position="14"/>
        <end position="25"/>
    </location>
</feature>
<accession>A0AAV8SNV4</accession>
<comment type="caution">
    <text evidence="2">The sequence shown here is derived from an EMBL/GenBank/DDBJ whole genome shotgun (WGS) entry which is preliminary data.</text>
</comment>
<feature type="region of interest" description="Disordered" evidence="1">
    <location>
        <begin position="1"/>
        <end position="25"/>
    </location>
</feature>
<feature type="region of interest" description="Disordered" evidence="1">
    <location>
        <begin position="124"/>
        <end position="146"/>
    </location>
</feature>